<dbReference type="SUPFAM" id="SSF52540">
    <property type="entry name" value="P-loop containing nucleoside triphosphate hydrolases"/>
    <property type="match status" value="1"/>
</dbReference>
<organism evidence="2 3">
    <name type="scientific">Massilia eburnea</name>
    <dbReference type="NCBI Taxonomy" id="1776165"/>
    <lineage>
        <taxon>Bacteria</taxon>
        <taxon>Pseudomonadati</taxon>
        <taxon>Pseudomonadota</taxon>
        <taxon>Betaproteobacteria</taxon>
        <taxon>Burkholderiales</taxon>
        <taxon>Oxalobacteraceae</taxon>
        <taxon>Telluria group</taxon>
        <taxon>Massilia</taxon>
    </lineage>
</organism>
<dbReference type="InterPro" id="IPR038727">
    <property type="entry name" value="NadR/Ttd14_AAA_dom"/>
</dbReference>
<comment type="caution">
    <text evidence="2">The sequence shown here is derived from an EMBL/GenBank/DDBJ whole genome shotgun (WGS) entry which is preliminary data.</text>
</comment>
<dbReference type="Pfam" id="PF13521">
    <property type="entry name" value="AAA_28"/>
    <property type="match status" value="1"/>
</dbReference>
<accession>A0A6L6QFU0</accession>
<gene>
    <name evidence="2" type="ORF">GM658_12155</name>
</gene>
<evidence type="ECO:0000313" key="2">
    <source>
        <dbReference type="EMBL" id="MTW11348.1"/>
    </source>
</evidence>
<dbReference type="InterPro" id="IPR027417">
    <property type="entry name" value="P-loop_NTPase"/>
</dbReference>
<feature type="domain" description="NadR/Ttd14 AAA" evidence="1">
    <location>
        <begin position="6"/>
        <end position="161"/>
    </location>
</feature>
<evidence type="ECO:0000313" key="3">
    <source>
        <dbReference type="Proteomes" id="UP000472320"/>
    </source>
</evidence>
<evidence type="ECO:0000259" key="1">
    <source>
        <dbReference type="Pfam" id="PF13521"/>
    </source>
</evidence>
<dbReference type="PANTHER" id="PTHR37512">
    <property type="entry name" value="TRIFUNCTIONAL NAD BIOSYNTHESIS/REGULATOR PROTEIN NADR"/>
    <property type="match status" value="1"/>
</dbReference>
<dbReference type="RefSeq" id="WP_155454300.1">
    <property type="nucleotide sequence ID" value="NZ_WNKX01000007.1"/>
</dbReference>
<reference evidence="2 3" key="1">
    <citation type="submission" date="2019-11" db="EMBL/GenBank/DDBJ databases">
        <title>Type strains purchased from KCTC, JCM and DSMZ.</title>
        <authorList>
            <person name="Lu H."/>
        </authorList>
    </citation>
    <scope>NUCLEOTIDE SEQUENCE [LARGE SCALE GENOMIC DNA]</scope>
    <source>
        <strain evidence="2 3">JCM 31587</strain>
    </source>
</reference>
<name>A0A6L6QFU0_9BURK</name>
<dbReference type="AlphaFoldDB" id="A0A6L6QFU0"/>
<sequence>MKQPYRVAIIGAAASGKTTLAQALAQRYGEPWVPEYLREFCDVRQEVPVAGDQFHIASTQVAREEALAAQGGRFLFCDTTPLMTAVYSIHYFGGIDEQLESLASSRRYDITLVCKPEFAWIPDGLHHEEQDVSGMIDAILLEELARRGVPYTRISGDLDERLKQVGQLLGD</sequence>
<dbReference type="InterPro" id="IPR052735">
    <property type="entry name" value="NAD_biosynth-regulator"/>
</dbReference>
<dbReference type="EMBL" id="WNKX01000007">
    <property type="protein sequence ID" value="MTW11348.1"/>
    <property type="molecule type" value="Genomic_DNA"/>
</dbReference>
<dbReference type="OrthoDB" id="9151999at2"/>
<dbReference type="Gene3D" id="3.40.50.300">
    <property type="entry name" value="P-loop containing nucleotide triphosphate hydrolases"/>
    <property type="match status" value="1"/>
</dbReference>
<proteinExistence type="predicted"/>
<protein>
    <submittedName>
        <fullName evidence="2">AAA family ATPase</fullName>
    </submittedName>
</protein>
<dbReference type="PANTHER" id="PTHR37512:SF1">
    <property type="entry name" value="NADR_TTD14 AAA DOMAIN-CONTAINING PROTEIN"/>
    <property type="match status" value="1"/>
</dbReference>
<keyword evidence="3" id="KW-1185">Reference proteome</keyword>
<dbReference type="Proteomes" id="UP000472320">
    <property type="component" value="Unassembled WGS sequence"/>
</dbReference>